<dbReference type="Gene3D" id="3.40.50.2020">
    <property type="match status" value="1"/>
</dbReference>
<evidence type="ECO:0000313" key="2">
    <source>
        <dbReference type="Proteomes" id="UP000516173"/>
    </source>
</evidence>
<proteinExistence type="predicted"/>
<keyword evidence="2" id="KW-1185">Reference proteome</keyword>
<evidence type="ECO:0000313" key="1">
    <source>
        <dbReference type="EMBL" id="BCK53539.1"/>
    </source>
</evidence>
<keyword evidence="1" id="KW-0328">Glycosyltransferase</keyword>
<organism evidence="1 2">
    <name type="scientific">Nocardia wallacei</name>
    <dbReference type="NCBI Taxonomy" id="480035"/>
    <lineage>
        <taxon>Bacteria</taxon>
        <taxon>Bacillati</taxon>
        <taxon>Actinomycetota</taxon>
        <taxon>Actinomycetes</taxon>
        <taxon>Mycobacteriales</taxon>
        <taxon>Nocardiaceae</taxon>
        <taxon>Nocardia</taxon>
    </lineage>
</organism>
<dbReference type="InterPro" id="IPR029057">
    <property type="entry name" value="PRTase-like"/>
</dbReference>
<dbReference type="GO" id="GO:0016757">
    <property type="term" value="F:glycosyltransferase activity"/>
    <property type="evidence" value="ECO:0007669"/>
    <property type="project" value="UniProtKB-KW"/>
</dbReference>
<sequence>MLFLDRRDAGRRLAGHLRAFRGPDIVVVGLAGGGVAVACAVAAELRVALDVMVVHQLRTPEQPEPAFGAIAERGVRVVDGDRARALRTSAAELTRIERLERDALRRRAERLRTPGQRPELAGRTIVIVDEALPVAAPARAACRAAYALGAIRVVVAAPVGAATAVAGLAGDADKVVCPHSRDRITDTSGFYENYAPLGDDEARELLRRESRPAAPPARHLEHTS</sequence>
<dbReference type="EMBL" id="AP023396">
    <property type="protein sequence ID" value="BCK53539.1"/>
    <property type="molecule type" value="Genomic_DNA"/>
</dbReference>
<keyword evidence="1" id="KW-0808">Transferase</keyword>
<name>A0A7G1KHS3_9NOCA</name>
<dbReference type="KEGG" id="nwl:NWFMUON74_13110"/>
<gene>
    <name evidence="1" type="ORF">NWFMUON74_13110</name>
</gene>
<dbReference type="RefSeq" id="WP_187687065.1">
    <property type="nucleotide sequence ID" value="NZ_AP023396.1"/>
</dbReference>
<dbReference type="SUPFAM" id="SSF53271">
    <property type="entry name" value="PRTase-like"/>
    <property type="match status" value="1"/>
</dbReference>
<dbReference type="Proteomes" id="UP000516173">
    <property type="component" value="Chromosome"/>
</dbReference>
<dbReference type="Gene3D" id="3.30.1310.20">
    <property type="entry name" value="PRTase-like"/>
    <property type="match status" value="1"/>
</dbReference>
<dbReference type="AlphaFoldDB" id="A0A7G1KHS3"/>
<reference evidence="1 2" key="1">
    <citation type="submission" date="2020-08" db="EMBL/GenBank/DDBJ databases">
        <title>Genome Sequencing of Nocardia wallacei strain FMUON74 and assembly.</title>
        <authorList>
            <person name="Toyokawa M."/>
            <person name="Uesaka K."/>
        </authorList>
    </citation>
    <scope>NUCLEOTIDE SEQUENCE [LARGE SCALE GENOMIC DNA]</scope>
    <source>
        <strain evidence="1 2">FMUON74</strain>
    </source>
</reference>
<dbReference type="GeneID" id="80345911"/>
<accession>A0A7G1KHS3</accession>
<protein>
    <submittedName>
        <fullName evidence="1">Phosphoribosyltransferase</fullName>
    </submittedName>
</protein>